<proteinExistence type="predicted"/>
<keyword evidence="2" id="KW-1185">Reference proteome</keyword>
<evidence type="ECO:0000313" key="1">
    <source>
        <dbReference type="EMBL" id="EDN91336.1"/>
    </source>
</evidence>
<name>A7E614_SCLS1</name>
<protein>
    <submittedName>
        <fullName evidence="1">Uncharacterized protein</fullName>
    </submittedName>
</protein>
<accession>A7E614</accession>
<dbReference type="AlphaFoldDB" id="A7E614"/>
<dbReference type="KEGG" id="ssl:SS1G_00739"/>
<dbReference type="RefSeq" id="XP_001598650.1">
    <property type="nucleotide sequence ID" value="XM_001598600.1"/>
</dbReference>
<dbReference type="InParanoid" id="A7E614"/>
<dbReference type="Proteomes" id="UP000001312">
    <property type="component" value="Unassembled WGS sequence"/>
</dbReference>
<dbReference type="EMBL" id="CH476621">
    <property type="protein sequence ID" value="EDN91336.1"/>
    <property type="molecule type" value="Genomic_DNA"/>
</dbReference>
<reference evidence="2" key="1">
    <citation type="journal article" date="2011" name="PLoS Genet.">
        <title>Genomic analysis of the necrotrophic fungal pathogens Sclerotinia sclerotiorum and Botrytis cinerea.</title>
        <authorList>
            <person name="Amselem J."/>
            <person name="Cuomo C.A."/>
            <person name="van Kan J.A."/>
            <person name="Viaud M."/>
            <person name="Benito E.P."/>
            <person name="Couloux A."/>
            <person name="Coutinho P.M."/>
            <person name="de Vries R.P."/>
            <person name="Dyer P.S."/>
            <person name="Fillinger S."/>
            <person name="Fournier E."/>
            <person name="Gout L."/>
            <person name="Hahn M."/>
            <person name="Kohn L."/>
            <person name="Lapalu N."/>
            <person name="Plummer K.M."/>
            <person name="Pradier J.M."/>
            <person name="Quevillon E."/>
            <person name="Sharon A."/>
            <person name="Simon A."/>
            <person name="ten Have A."/>
            <person name="Tudzynski B."/>
            <person name="Tudzynski P."/>
            <person name="Wincker P."/>
            <person name="Andrew M."/>
            <person name="Anthouard V."/>
            <person name="Beever R.E."/>
            <person name="Beffa R."/>
            <person name="Benoit I."/>
            <person name="Bouzid O."/>
            <person name="Brault B."/>
            <person name="Chen Z."/>
            <person name="Choquer M."/>
            <person name="Collemare J."/>
            <person name="Cotton P."/>
            <person name="Danchin E.G."/>
            <person name="Da Silva C."/>
            <person name="Gautier A."/>
            <person name="Giraud C."/>
            <person name="Giraud T."/>
            <person name="Gonzalez C."/>
            <person name="Grossetete S."/>
            <person name="Guldener U."/>
            <person name="Henrissat B."/>
            <person name="Howlett B.J."/>
            <person name="Kodira C."/>
            <person name="Kretschmer M."/>
            <person name="Lappartient A."/>
            <person name="Leroch M."/>
            <person name="Levis C."/>
            <person name="Mauceli E."/>
            <person name="Neuveglise C."/>
            <person name="Oeser B."/>
            <person name="Pearson M."/>
            <person name="Poulain J."/>
            <person name="Poussereau N."/>
            <person name="Quesneville H."/>
            <person name="Rascle C."/>
            <person name="Schumacher J."/>
            <person name="Segurens B."/>
            <person name="Sexton A."/>
            <person name="Silva E."/>
            <person name="Sirven C."/>
            <person name="Soanes D.M."/>
            <person name="Talbot N.J."/>
            <person name="Templeton M."/>
            <person name="Yandava C."/>
            <person name="Yarden O."/>
            <person name="Zeng Q."/>
            <person name="Rollins J.A."/>
            <person name="Lebrun M.H."/>
            <person name="Dickman M."/>
        </authorList>
    </citation>
    <scope>NUCLEOTIDE SEQUENCE [LARGE SCALE GENOMIC DNA]</scope>
    <source>
        <strain evidence="2">ATCC 18683 / 1980 / Ss-1</strain>
    </source>
</reference>
<sequence length="34" mass="4141">MGLKSEDAWFGWEVQVIPEDYFFTYDWSSHPADW</sequence>
<organism evidence="1 2">
    <name type="scientific">Sclerotinia sclerotiorum (strain ATCC 18683 / 1980 / Ss-1)</name>
    <name type="common">White mold</name>
    <name type="synonym">Whetzelinia sclerotiorum</name>
    <dbReference type="NCBI Taxonomy" id="665079"/>
    <lineage>
        <taxon>Eukaryota</taxon>
        <taxon>Fungi</taxon>
        <taxon>Dikarya</taxon>
        <taxon>Ascomycota</taxon>
        <taxon>Pezizomycotina</taxon>
        <taxon>Leotiomycetes</taxon>
        <taxon>Helotiales</taxon>
        <taxon>Sclerotiniaceae</taxon>
        <taxon>Sclerotinia</taxon>
    </lineage>
</organism>
<dbReference type="GeneID" id="5494285"/>
<dbReference type="HOGENOM" id="CLU_3377359_0_0_1"/>
<evidence type="ECO:0000313" key="2">
    <source>
        <dbReference type="Proteomes" id="UP000001312"/>
    </source>
</evidence>
<gene>
    <name evidence="1" type="ORF">SS1G_00739</name>
</gene>